<keyword evidence="9" id="KW-1185">Reference proteome</keyword>
<evidence type="ECO:0000259" key="7">
    <source>
        <dbReference type="PROSITE" id="PS50850"/>
    </source>
</evidence>
<feature type="compositionally biased region" description="Basic and acidic residues" evidence="5">
    <location>
        <begin position="251"/>
        <end position="262"/>
    </location>
</feature>
<evidence type="ECO:0000256" key="3">
    <source>
        <dbReference type="ARBA" id="ARBA00022989"/>
    </source>
</evidence>
<evidence type="ECO:0000313" key="8">
    <source>
        <dbReference type="EMBL" id="CZS96633.1"/>
    </source>
</evidence>
<dbReference type="Gene3D" id="1.20.1250.20">
    <property type="entry name" value="MFS general substrate transporter like domains"/>
    <property type="match status" value="1"/>
</dbReference>
<dbReference type="GO" id="GO:0022857">
    <property type="term" value="F:transmembrane transporter activity"/>
    <property type="evidence" value="ECO:0007669"/>
    <property type="project" value="InterPro"/>
</dbReference>
<feature type="transmembrane region" description="Helical" evidence="6">
    <location>
        <begin position="507"/>
        <end position="527"/>
    </location>
</feature>
<dbReference type="Pfam" id="PF07690">
    <property type="entry name" value="MFS_1"/>
    <property type="match status" value="1"/>
</dbReference>
<proteinExistence type="predicted"/>
<feature type="domain" description="Major facilitator superfamily (MFS) profile" evidence="7">
    <location>
        <begin position="38"/>
        <end position="531"/>
    </location>
</feature>
<evidence type="ECO:0000256" key="2">
    <source>
        <dbReference type="ARBA" id="ARBA00022692"/>
    </source>
</evidence>
<keyword evidence="4 6" id="KW-0472">Membrane</keyword>
<dbReference type="PANTHER" id="PTHR23502">
    <property type="entry name" value="MAJOR FACILITATOR SUPERFAMILY"/>
    <property type="match status" value="1"/>
</dbReference>
<protein>
    <recommendedName>
        <fullName evidence="7">Major facilitator superfamily (MFS) profile domain-containing protein</fullName>
    </recommendedName>
</protein>
<name>A0A1E1KF00_9HELO</name>
<dbReference type="Proteomes" id="UP000178912">
    <property type="component" value="Unassembled WGS sequence"/>
</dbReference>
<evidence type="ECO:0000256" key="5">
    <source>
        <dbReference type="SAM" id="MobiDB-lite"/>
    </source>
</evidence>
<keyword evidence="3 6" id="KW-1133">Transmembrane helix</keyword>
<organism evidence="8 9">
    <name type="scientific">Rhynchosporium agropyri</name>
    <dbReference type="NCBI Taxonomy" id="914238"/>
    <lineage>
        <taxon>Eukaryota</taxon>
        <taxon>Fungi</taxon>
        <taxon>Dikarya</taxon>
        <taxon>Ascomycota</taxon>
        <taxon>Pezizomycotina</taxon>
        <taxon>Leotiomycetes</taxon>
        <taxon>Helotiales</taxon>
        <taxon>Ploettnerulaceae</taxon>
        <taxon>Rhynchosporium</taxon>
    </lineage>
</organism>
<evidence type="ECO:0000313" key="9">
    <source>
        <dbReference type="Proteomes" id="UP000178912"/>
    </source>
</evidence>
<feature type="transmembrane region" description="Helical" evidence="6">
    <location>
        <begin position="163"/>
        <end position="188"/>
    </location>
</feature>
<dbReference type="PROSITE" id="PS50850">
    <property type="entry name" value="MFS"/>
    <property type="match status" value="1"/>
</dbReference>
<sequence>MSVDKRPEDPATAEKLVLPLARTSIPYTTLSVRYRWYLTYLLGYLCLASSLTANIYFPLITLLAAHYHTSVQSINLTITLYILIQGIAPSIFSPLPESFGRRPVYIFSFAIYTAASIGLAFSGDSYIALLLLRALQSMGGSATLSLAYAVVADYARHSERGRFLGPMMTATNVGPSIGPVIGGGAILATGDPRWAFWSLVIFGGSALTLITFTMRETNRSIVGNGAVHPLGIWRAWSDILMAKHVSQNKDVTQDEPHPRDDAQIQQRGEPTEKDVEKVARPALAETGEDANHGHDINHGKTGRGVLTVPNPFKCLRILLYKDAFTVLYLDTSPYASWYTITTSIPIIYGVEYGYNDLIVGCCYLAGGTGILAGGFIAGRLMDWNYKHAAKEAGLLIDQVAGDDIRSFPIERARSRGSYTIISVSALGFIGYGWAIQRHVHPAVPLVLQVYLGCKSTVIHQVYSALLVDIFPDSPGTAGASNNICRCVVSAVAVAVLKPVVDAIGRSWFSTLVGILDGFGSVAAIYVLRRWGPTWREKRLLRYHRDNTDIL</sequence>
<feature type="region of interest" description="Disordered" evidence="5">
    <location>
        <begin position="248"/>
        <end position="275"/>
    </location>
</feature>
<feature type="transmembrane region" description="Helical" evidence="6">
    <location>
        <begin position="73"/>
        <end position="92"/>
    </location>
</feature>
<feature type="transmembrane region" description="Helical" evidence="6">
    <location>
        <begin position="104"/>
        <end position="121"/>
    </location>
</feature>
<accession>A0A1E1KF00</accession>
<keyword evidence="2 6" id="KW-0812">Transmembrane</keyword>
<dbReference type="SUPFAM" id="SSF103473">
    <property type="entry name" value="MFS general substrate transporter"/>
    <property type="match status" value="1"/>
</dbReference>
<dbReference type="InterPro" id="IPR011701">
    <property type="entry name" value="MFS"/>
</dbReference>
<feature type="transmembrane region" description="Helical" evidence="6">
    <location>
        <begin position="194"/>
        <end position="212"/>
    </location>
</feature>
<feature type="transmembrane region" description="Helical" evidence="6">
    <location>
        <begin position="127"/>
        <end position="151"/>
    </location>
</feature>
<dbReference type="OrthoDB" id="2441642at2759"/>
<gene>
    <name evidence="8" type="ORF">RAG0_05887</name>
</gene>
<dbReference type="InterPro" id="IPR020846">
    <property type="entry name" value="MFS_dom"/>
</dbReference>
<dbReference type="EMBL" id="FJUX01000027">
    <property type="protein sequence ID" value="CZS96633.1"/>
    <property type="molecule type" value="Genomic_DNA"/>
</dbReference>
<dbReference type="PANTHER" id="PTHR23502:SF151">
    <property type="entry name" value="MAJOR FACILITATOR SUPERFAMILY (MFS) PROFILE DOMAIN-CONTAINING PROTEIN"/>
    <property type="match status" value="1"/>
</dbReference>
<dbReference type="AlphaFoldDB" id="A0A1E1KF00"/>
<evidence type="ECO:0000256" key="1">
    <source>
        <dbReference type="ARBA" id="ARBA00004141"/>
    </source>
</evidence>
<evidence type="ECO:0000256" key="4">
    <source>
        <dbReference type="ARBA" id="ARBA00023136"/>
    </source>
</evidence>
<reference evidence="9" key="1">
    <citation type="submission" date="2016-03" db="EMBL/GenBank/DDBJ databases">
        <authorList>
            <person name="Guldener U."/>
        </authorList>
    </citation>
    <scope>NUCLEOTIDE SEQUENCE [LARGE SCALE GENOMIC DNA]</scope>
    <source>
        <strain evidence="9">04CH-RAC-A.6.1</strain>
    </source>
</reference>
<dbReference type="GO" id="GO:0005886">
    <property type="term" value="C:plasma membrane"/>
    <property type="evidence" value="ECO:0007669"/>
    <property type="project" value="TreeGrafter"/>
</dbReference>
<evidence type="ECO:0000256" key="6">
    <source>
        <dbReference type="SAM" id="Phobius"/>
    </source>
</evidence>
<feature type="transmembrane region" description="Helical" evidence="6">
    <location>
        <begin position="416"/>
        <end position="435"/>
    </location>
</feature>
<comment type="subcellular location">
    <subcellularLocation>
        <location evidence="1">Membrane</location>
        <topology evidence="1">Multi-pass membrane protein</topology>
    </subcellularLocation>
</comment>
<dbReference type="InterPro" id="IPR036259">
    <property type="entry name" value="MFS_trans_sf"/>
</dbReference>
<feature type="transmembrane region" description="Helical" evidence="6">
    <location>
        <begin position="41"/>
        <end position="67"/>
    </location>
</feature>